<dbReference type="AlphaFoldDB" id="A0A444ZYE8"/>
<gene>
    <name evidence="1" type="ORF">Ahy_B03g063917</name>
</gene>
<evidence type="ECO:0000313" key="2">
    <source>
        <dbReference type="Proteomes" id="UP000289738"/>
    </source>
</evidence>
<dbReference type="Proteomes" id="UP000289738">
    <property type="component" value="Chromosome B03"/>
</dbReference>
<dbReference type="PANTHER" id="PTHR33240:SF15">
    <property type="entry name" value="GAG-PRO-LIKE PROTEIN"/>
    <property type="match status" value="1"/>
</dbReference>
<keyword evidence="2" id="KW-1185">Reference proteome</keyword>
<name>A0A444ZYE8_ARAHY</name>
<reference evidence="1 2" key="1">
    <citation type="submission" date="2019-01" db="EMBL/GenBank/DDBJ databases">
        <title>Sequencing of cultivated peanut Arachis hypogaea provides insights into genome evolution and oil improvement.</title>
        <authorList>
            <person name="Chen X."/>
        </authorList>
    </citation>
    <scope>NUCLEOTIDE SEQUENCE [LARGE SCALE GENOMIC DNA]</scope>
    <source>
        <strain evidence="2">cv. Fuhuasheng</strain>
        <tissue evidence="1">Leaves</tissue>
    </source>
</reference>
<dbReference type="EMBL" id="SDMP01000013">
    <property type="protein sequence ID" value="RYR19207.1"/>
    <property type="molecule type" value="Genomic_DNA"/>
</dbReference>
<evidence type="ECO:0000313" key="1">
    <source>
        <dbReference type="EMBL" id="RYR19207.1"/>
    </source>
</evidence>
<organism evidence="1 2">
    <name type="scientific">Arachis hypogaea</name>
    <name type="common">Peanut</name>
    <dbReference type="NCBI Taxonomy" id="3818"/>
    <lineage>
        <taxon>Eukaryota</taxon>
        <taxon>Viridiplantae</taxon>
        <taxon>Streptophyta</taxon>
        <taxon>Embryophyta</taxon>
        <taxon>Tracheophyta</taxon>
        <taxon>Spermatophyta</taxon>
        <taxon>Magnoliopsida</taxon>
        <taxon>eudicotyledons</taxon>
        <taxon>Gunneridae</taxon>
        <taxon>Pentapetalae</taxon>
        <taxon>rosids</taxon>
        <taxon>fabids</taxon>
        <taxon>Fabales</taxon>
        <taxon>Fabaceae</taxon>
        <taxon>Papilionoideae</taxon>
        <taxon>50 kb inversion clade</taxon>
        <taxon>dalbergioids sensu lato</taxon>
        <taxon>Dalbergieae</taxon>
        <taxon>Pterocarpus clade</taxon>
        <taxon>Arachis</taxon>
    </lineage>
</organism>
<dbReference type="STRING" id="3818.A0A444ZYE8"/>
<protein>
    <submittedName>
        <fullName evidence="1">Uncharacterized protein</fullName>
    </submittedName>
</protein>
<comment type="caution">
    <text evidence="1">The sequence shown here is derived from an EMBL/GenBank/DDBJ whole genome shotgun (WGS) entry which is preliminary data.</text>
</comment>
<accession>A0A444ZYE8</accession>
<sequence>MSGIFVNKVLVDSDTAISFLPKRMMVKVGKHFNDLVPTNISVIDYNGISTPAKRLVTLQVQVGSSVRTNVFIVVSSRASYNALLCRDWIQGVGVVPLTVHKKLLLWTCDEKTKVVEADDSVYVEQMHIDFKVCNDKLKLLDVDGNLDYYNYEGYFLTSEGLNKNLRHPKLEYTLIIWE</sequence>
<dbReference type="PANTHER" id="PTHR33240">
    <property type="entry name" value="OS08G0508500 PROTEIN"/>
    <property type="match status" value="1"/>
</dbReference>
<proteinExistence type="predicted"/>